<protein>
    <submittedName>
        <fullName evidence="4">CABIT domain-containing protein</fullName>
    </submittedName>
</protein>
<feature type="compositionally biased region" description="Basic residues" evidence="2">
    <location>
        <begin position="656"/>
        <end position="677"/>
    </location>
</feature>
<feature type="compositionally biased region" description="Polar residues" evidence="2">
    <location>
        <begin position="809"/>
        <end position="818"/>
    </location>
</feature>
<dbReference type="Pfam" id="PF12736">
    <property type="entry name" value="CABIT"/>
    <property type="match status" value="1"/>
</dbReference>
<evidence type="ECO:0000259" key="3">
    <source>
        <dbReference type="Pfam" id="PF12736"/>
    </source>
</evidence>
<feature type="compositionally biased region" description="Basic and acidic residues" evidence="2">
    <location>
        <begin position="890"/>
        <end position="899"/>
    </location>
</feature>
<dbReference type="PANTHER" id="PTHR14454:SF11">
    <property type="entry name" value="SERRANO, ISOFORM F"/>
    <property type="match status" value="1"/>
</dbReference>
<evidence type="ECO:0000256" key="2">
    <source>
        <dbReference type="SAM" id="MobiDB-lite"/>
    </source>
</evidence>
<feature type="compositionally biased region" description="Low complexity" evidence="2">
    <location>
        <begin position="839"/>
        <end position="867"/>
    </location>
</feature>
<keyword evidence="5" id="KW-1185">Reference proteome</keyword>
<accession>A0A182NJG3</accession>
<feature type="compositionally biased region" description="Polar residues" evidence="2">
    <location>
        <begin position="678"/>
        <end position="688"/>
    </location>
</feature>
<keyword evidence="1" id="KW-0597">Phosphoprotein</keyword>
<dbReference type="EnsemblMetazoa" id="ADIR007787-RA">
    <property type="protein sequence ID" value="ADIR007787-PA"/>
    <property type="gene ID" value="ADIR007787"/>
</dbReference>
<organism evidence="4 5">
    <name type="scientific">Anopheles dirus</name>
    <dbReference type="NCBI Taxonomy" id="7168"/>
    <lineage>
        <taxon>Eukaryota</taxon>
        <taxon>Metazoa</taxon>
        <taxon>Ecdysozoa</taxon>
        <taxon>Arthropoda</taxon>
        <taxon>Hexapoda</taxon>
        <taxon>Insecta</taxon>
        <taxon>Pterygota</taxon>
        <taxon>Neoptera</taxon>
        <taxon>Endopterygota</taxon>
        <taxon>Diptera</taxon>
        <taxon>Nematocera</taxon>
        <taxon>Culicoidea</taxon>
        <taxon>Culicidae</taxon>
        <taxon>Anophelinae</taxon>
        <taxon>Anopheles</taxon>
    </lineage>
</organism>
<feature type="compositionally biased region" description="Polar residues" evidence="2">
    <location>
        <begin position="91"/>
        <end position="129"/>
    </location>
</feature>
<reference evidence="5" key="1">
    <citation type="submission" date="2013-03" db="EMBL/GenBank/DDBJ databases">
        <title>The Genome Sequence of Anopheles dirus WRAIR2.</title>
        <authorList>
            <consortium name="The Broad Institute Genomics Platform"/>
            <person name="Neafsey D.E."/>
            <person name="Walton C."/>
            <person name="Walker B."/>
            <person name="Young S.K."/>
            <person name="Zeng Q."/>
            <person name="Gargeya S."/>
            <person name="Fitzgerald M."/>
            <person name="Haas B."/>
            <person name="Abouelleil A."/>
            <person name="Allen A.W."/>
            <person name="Alvarado L."/>
            <person name="Arachchi H.M."/>
            <person name="Berlin A.M."/>
            <person name="Chapman S.B."/>
            <person name="Gainer-Dewar J."/>
            <person name="Goldberg J."/>
            <person name="Griggs A."/>
            <person name="Gujja S."/>
            <person name="Hansen M."/>
            <person name="Howarth C."/>
            <person name="Imamovic A."/>
            <person name="Ireland A."/>
            <person name="Larimer J."/>
            <person name="McCowan C."/>
            <person name="Murphy C."/>
            <person name="Pearson M."/>
            <person name="Poon T.W."/>
            <person name="Priest M."/>
            <person name="Roberts A."/>
            <person name="Saif S."/>
            <person name="Shea T."/>
            <person name="Sisk P."/>
            <person name="Sykes S."/>
            <person name="Wortman J."/>
            <person name="Nusbaum C."/>
            <person name="Birren B."/>
        </authorList>
    </citation>
    <scope>NUCLEOTIDE SEQUENCE [LARGE SCALE GENOMIC DNA]</scope>
    <source>
        <strain evidence="5">WRAIR2</strain>
    </source>
</reference>
<evidence type="ECO:0000313" key="5">
    <source>
        <dbReference type="Proteomes" id="UP000075884"/>
    </source>
</evidence>
<sequence>SCVEPVVPVVRKLKTSVGVLHGGDDDDDHDDICGGRERRGTNIILHRRHRRGPSPSTKSVENVIDPTADGRTSIGQQIANYFLRIRRSRSSHVVTTPDTGSGSRNRTNSSIAQRSTTTAYGPLSTSASCSFGEGHHGDHGNDDDDDDDDHDAVDEDRRRLRQSSSSVAVSNASAAAANMAATDGQIILAASRFAPDTPPVYLRDFAKSELPAVGKIVKGQYYSLGVPTLSNPSLQSTALFLNAGRKYQILAQPVKIKEGRKNTNVGPKVLIPETYPGYFELLSEDGRSTRCIESVLELSRRRNFRVLVRETVRCNHNSKSLHAGEILTTISDNGKYLQCRTSKDELVSLPLEAKAKFSPIAKEDSISGVHTVRNLLQKRMPVTVRLVHGAAPKGLKQPFVPELRLLGCVEVDRIFALPLQKDMDLVSVPLNAKIKIQRAKNMEQLDHFIEYSRFLDKAHRLLVDARDRLQIIDLKLTDKEKKDSAKAVAAAHKTMASTLSGLTANGYVLKKSGSCDSNRYSPEVAATGSGGSPNGSIADEYDEIDQIYDYVRGLAPLPKNLYKFEAIEPPVQAATGGGSSPTTGATTPLSNALLGPATHQHSLKTVENMKTAQSNALNNNNHYDTSNNNYCNIIKYSNQTQQQQQQQQQQSQLHGGSHHHHHHAHHHHSHPSGHHHTASNSLESTSKHASAVLNAINNNNNNNHHHHHHSTTVEHKPIPPPIETIPGKKLPEKRQRPTLPKLYFKSNIGMHQKSPTPGTTAISPMSNGGASGGVVHHPPIAITPKEIAVEPQSPLFHIRYKSLSSLQLAAATPQQDTHPVTPISPSPKGQDKNHLLSKSASAAGPGAAREGTLDSSRSGGRTSGDSGKLPEKKSRRLSRPRSLSNLVWDLRPHKSSAEKTKKKLYLHQFDRQQGTLYL</sequence>
<dbReference type="STRING" id="7168.A0A182NJG3"/>
<dbReference type="Proteomes" id="UP000075884">
    <property type="component" value="Unassembled WGS sequence"/>
</dbReference>
<name>A0A182NJG3_9DIPT</name>
<dbReference type="InterPro" id="IPR025946">
    <property type="entry name" value="CABIT_dom"/>
</dbReference>
<feature type="region of interest" description="Disordered" evidence="2">
    <location>
        <begin position="573"/>
        <end position="593"/>
    </location>
</feature>
<feature type="compositionally biased region" description="Low complexity" evidence="2">
    <location>
        <begin position="639"/>
        <end position="655"/>
    </location>
</feature>
<feature type="region of interest" description="Disordered" evidence="2">
    <location>
        <begin position="809"/>
        <end position="900"/>
    </location>
</feature>
<dbReference type="AlphaFoldDB" id="A0A182NJG3"/>
<feature type="region of interest" description="Disordered" evidence="2">
    <location>
        <begin position="638"/>
        <end position="735"/>
    </location>
</feature>
<evidence type="ECO:0000256" key="1">
    <source>
        <dbReference type="ARBA" id="ARBA00022553"/>
    </source>
</evidence>
<dbReference type="InterPro" id="IPR052281">
    <property type="entry name" value="GAREM"/>
</dbReference>
<reference evidence="4" key="2">
    <citation type="submission" date="2020-05" db="UniProtKB">
        <authorList>
            <consortium name="EnsemblMetazoa"/>
        </authorList>
    </citation>
    <scope>IDENTIFICATION</scope>
    <source>
        <strain evidence="4">WRAIR2</strain>
    </source>
</reference>
<feature type="domain" description="CABIT" evidence="3">
    <location>
        <begin position="210"/>
        <end position="445"/>
    </location>
</feature>
<feature type="compositionally biased region" description="Acidic residues" evidence="2">
    <location>
        <begin position="141"/>
        <end position="154"/>
    </location>
</feature>
<dbReference type="PANTHER" id="PTHR14454">
    <property type="entry name" value="GRB2-ASSOCIATED AND REGULATOR OF MAPK PROTEIN FAMILY MEMBER"/>
    <property type="match status" value="1"/>
</dbReference>
<feature type="region of interest" description="Disordered" evidence="2">
    <location>
        <begin position="90"/>
        <end position="168"/>
    </location>
</feature>
<proteinExistence type="predicted"/>
<dbReference type="VEuPathDB" id="VectorBase:ADIR007787"/>
<evidence type="ECO:0000313" key="4">
    <source>
        <dbReference type="EnsemblMetazoa" id="ADIR007787-PA"/>
    </source>
</evidence>